<evidence type="ECO:0000256" key="1">
    <source>
        <dbReference type="ARBA" id="ARBA00023125"/>
    </source>
</evidence>
<dbReference type="SUPFAM" id="SSF48498">
    <property type="entry name" value="Tetracyclin repressor-like, C-terminal domain"/>
    <property type="match status" value="1"/>
</dbReference>
<dbReference type="PROSITE" id="PS50977">
    <property type="entry name" value="HTH_TETR_2"/>
    <property type="match status" value="1"/>
</dbReference>
<dbReference type="InterPro" id="IPR036271">
    <property type="entry name" value="Tet_transcr_reg_TetR-rel_C_sf"/>
</dbReference>
<feature type="DNA-binding region" description="H-T-H motif" evidence="2">
    <location>
        <begin position="29"/>
        <end position="48"/>
    </location>
</feature>
<reference evidence="4 5" key="1">
    <citation type="submission" date="2018-12" db="EMBL/GenBank/DDBJ databases">
        <title>Marinifilum JC070 sp. nov., a marine bacterium isolated from Yongle Blue Hole in the South China Sea.</title>
        <authorList>
            <person name="Fu T."/>
        </authorList>
    </citation>
    <scope>NUCLEOTIDE SEQUENCE [LARGE SCALE GENOMIC DNA]</scope>
    <source>
        <strain evidence="4 5">JC070</strain>
    </source>
</reference>
<accession>A0ABX1X152</accession>
<comment type="caution">
    <text evidence="4">The sequence shown here is derived from an EMBL/GenBank/DDBJ whole genome shotgun (WGS) entry which is preliminary data.</text>
</comment>
<dbReference type="SUPFAM" id="SSF46689">
    <property type="entry name" value="Homeodomain-like"/>
    <property type="match status" value="1"/>
</dbReference>
<name>A0ABX1X152_9BACT</name>
<dbReference type="PRINTS" id="PR00455">
    <property type="entry name" value="HTHTETR"/>
</dbReference>
<evidence type="ECO:0000259" key="3">
    <source>
        <dbReference type="PROSITE" id="PS50977"/>
    </source>
</evidence>
<dbReference type="Gene3D" id="1.10.357.10">
    <property type="entry name" value="Tetracycline Repressor, domain 2"/>
    <property type="match status" value="1"/>
</dbReference>
<sequence length="188" mass="21720">MKIDNADIKRIVFESAQNILLRRGLKGWNMNDLANECGMAKGTLYKIIGNKEDLLYRCYEDTFKTNLRSIRKYVNLEAEYSELLVGLATQIIGVVDEFVFVASKNIRTEYPRISQMIDDNIKEYHNLIIAFFEKGIQQNKLKVNADAHLIIGIIDSLINSNLMNCKDVIEYEAKTEQQLSFLFEVIKK</sequence>
<gene>
    <name evidence="4" type="ORF">ELS83_20195</name>
</gene>
<feature type="domain" description="HTH tetR-type" evidence="3">
    <location>
        <begin position="6"/>
        <end position="66"/>
    </location>
</feature>
<dbReference type="Proteomes" id="UP000732105">
    <property type="component" value="Unassembled WGS sequence"/>
</dbReference>
<evidence type="ECO:0000313" key="5">
    <source>
        <dbReference type="Proteomes" id="UP000732105"/>
    </source>
</evidence>
<dbReference type="RefSeq" id="WP_171597387.1">
    <property type="nucleotide sequence ID" value="NZ_RZNH01000053.1"/>
</dbReference>
<dbReference type="InterPro" id="IPR001647">
    <property type="entry name" value="HTH_TetR"/>
</dbReference>
<evidence type="ECO:0000313" key="4">
    <source>
        <dbReference type="EMBL" id="NOU62126.1"/>
    </source>
</evidence>
<evidence type="ECO:0000256" key="2">
    <source>
        <dbReference type="PROSITE-ProRule" id="PRU00335"/>
    </source>
</evidence>
<dbReference type="InterPro" id="IPR009057">
    <property type="entry name" value="Homeodomain-like_sf"/>
</dbReference>
<dbReference type="Pfam" id="PF00440">
    <property type="entry name" value="TetR_N"/>
    <property type="match status" value="1"/>
</dbReference>
<dbReference type="EMBL" id="RZNH01000053">
    <property type="protein sequence ID" value="NOU62126.1"/>
    <property type="molecule type" value="Genomic_DNA"/>
</dbReference>
<keyword evidence="1 2" id="KW-0238">DNA-binding</keyword>
<protein>
    <submittedName>
        <fullName evidence="4">TetR/AcrR family transcriptional regulator</fullName>
    </submittedName>
</protein>
<dbReference type="Gene3D" id="1.10.10.60">
    <property type="entry name" value="Homeodomain-like"/>
    <property type="match status" value="1"/>
</dbReference>
<keyword evidence="5" id="KW-1185">Reference proteome</keyword>
<organism evidence="4 5">
    <name type="scientific">Marinifilum caeruleilacunae</name>
    <dbReference type="NCBI Taxonomy" id="2499076"/>
    <lineage>
        <taxon>Bacteria</taxon>
        <taxon>Pseudomonadati</taxon>
        <taxon>Bacteroidota</taxon>
        <taxon>Bacteroidia</taxon>
        <taxon>Marinilabiliales</taxon>
        <taxon>Marinifilaceae</taxon>
    </lineage>
</organism>
<proteinExistence type="predicted"/>